<dbReference type="InterPro" id="IPR029062">
    <property type="entry name" value="Class_I_gatase-like"/>
</dbReference>
<gene>
    <name evidence="2" type="ORF">EJ02DRAFT_457013</name>
</gene>
<dbReference type="GO" id="GO:0005829">
    <property type="term" value="C:cytosol"/>
    <property type="evidence" value="ECO:0007669"/>
    <property type="project" value="TreeGrafter"/>
</dbReference>
<accession>A0A6A5SLJ6</accession>
<dbReference type="Pfam" id="PF00117">
    <property type="entry name" value="GATase"/>
    <property type="match status" value="1"/>
</dbReference>
<protein>
    <submittedName>
        <fullName evidence="2">Class I glutamine amidotransferase-like protein</fullName>
    </submittedName>
</protein>
<dbReference type="Proteomes" id="UP000800038">
    <property type="component" value="Unassembled WGS sequence"/>
</dbReference>
<evidence type="ECO:0000313" key="3">
    <source>
        <dbReference type="Proteomes" id="UP000800038"/>
    </source>
</evidence>
<dbReference type="InterPro" id="IPR017926">
    <property type="entry name" value="GATASE"/>
</dbReference>
<feature type="domain" description="Glutamine amidotransferase" evidence="1">
    <location>
        <begin position="36"/>
        <end position="220"/>
    </location>
</feature>
<keyword evidence="2" id="KW-0808">Transferase</keyword>
<dbReference type="OrthoDB" id="1669814at2759"/>
<organism evidence="2 3">
    <name type="scientific">Clathrospora elynae</name>
    <dbReference type="NCBI Taxonomy" id="706981"/>
    <lineage>
        <taxon>Eukaryota</taxon>
        <taxon>Fungi</taxon>
        <taxon>Dikarya</taxon>
        <taxon>Ascomycota</taxon>
        <taxon>Pezizomycotina</taxon>
        <taxon>Dothideomycetes</taxon>
        <taxon>Pleosporomycetidae</taxon>
        <taxon>Pleosporales</taxon>
        <taxon>Diademaceae</taxon>
        <taxon>Clathrospora</taxon>
    </lineage>
</organism>
<keyword evidence="3" id="KW-1185">Reference proteome</keyword>
<keyword evidence="2" id="KW-0315">Glutamine amidotransferase</keyword>
<dbReference type="Gene3D" id="3.40.50.880">
    <property type="match status" value="1"/>
</dbReference>
<dbReference type="EMBL" id="ML976082">
    <property type="protein sequence ID" value="KAF1939416.1"/>
    <property type="molecule type" value="Genomic_DNA"/>
</dbReference>
<dbReference type="PANTHER" id="PTHR42695:SF6">
    <property type="entry name" value="GLUTAMINE AMIDOTRANSFERASE DOMAIN-CONTAINING PROTEIN"/>
    <property type="match status" value="1"/>
</dbReference>
<dbReference type="AlphaFoldDB" id="A0A6A5SLJ6"/>
<evidence type="ECO:0000259" key="1">
    <source>
        <dbReference type="Pfam" id="PF00117"/>
    </source>
</evidence>
<dbReference type="CDD" id="cd01741">
    <property type="entry name" value="GATase1_1"/>
    <property type="match status" value="1"/>
</dbReference>
<name>A0A6A5SLJ6_9PLEO</name>
<dbReference type="PANTHER" id="PTHR42695">
    <property type="entry name" value="GLUTAMINE AMIDOTRANSFERASE YLR126C-RELATED"/>
    <property type="match status" value="1"/>
</dbReference>
<dbReference type="InterPro" id="IPR044992">
    <property type="entry name" value="ChyE-like"/>
</dbReference>
<evidence type="ECO:0000313" key="2">
    <source>
        <dbReference type="EMBL" id="KAF1939416.1"/>
    </source>
</evidence>
<dbReference type="SUPFAM" id="SSF52317">
    <property type="entry name" value="Class I glutamine amidotransferase-like"/>
    <property type="match status" value="1"/>
</dbReference>
<dbReference type="GO" id="GO:0005634">
    <property type="term" value="C:nucleus"/>
    <property type="evidence" value="ECO:0007669"/>
    <property type="project" value="TreeGrafter"/>
</dbReference>
<proteinExistence type="predicted"/>
<reference evidence="2" key="1">
    <citation type="journal article" date="2020" name="Stud. Mycol.">
        <title>101 Dothideomycetes genomes: a test case for predicting lifestyles and emergence of pathogens.</title>
        <authorList>
            <person name="Haridas S."/>
            <person name="Albert R."/>
            <person name="Binder M."/>
            <person name="Bloem J."/>
            <person name="Labutti K."/>
            <person name="Salamov A."/>
            <person name="Andreopoulos B."/>
            <person name="Baker S."/>
            <person name="Barry K."/>
            <person name="Bills G."/>
            <person name="Bluhm B."/>
            <person name="Cannon C."/>
            <person name="Castanera R."/>
            <person name="Culley D."/>
            <person name="Daum C."/>
            <person name="Ezra D."/>
            <person name="Gonzalez J."/>
            <person name="Henrissat B."/>
            <person name="Kuo A."/>
            <person name="Liang C."/>
            <person name="Lipzen A."/>
            <person name="Lutzoni F."/>
            <person name="Magnuson J."/>
            <person name="Mondo S."/>
            <person name="Nolan M."/>
            <person name="Ohm R."/>
            <person name="Pangilinan J."/>
            <person name="Park H.-J."/>
            <person name="Ramirez L."/>
            <person name="Alfaro M."/>
            <person name="Sun H."/>
            <person name="Tritt A."/>
            <person name="Yoshinaga Y."/>
            <person name="Zwiers L.-H."/>
            <person name="Turgeon B."/>
            <person name="Goodwin S."/>
            <person name="Spatafora J."/>
            <person name="Crous P."/>
            <person name="Grigoriev I."/>
        </authorList>
    </citation>
    <scope>NUCLEOTIDE SEQUENCE</scope>
    <source>
        <strain evidence="2">CBS 161.51</strain>
    </source>
</reference>
<dbReference type="GO" id="GO:0016740">
    <property type="term" value="F:transferase activity"/>
    <property type="evidence" value="ECO:0007669"/>
    <property type="project" value="UniProtKB-KW"/>
</dbReference>
<sequence length="284" mass="31442">MAQSLRICMLNTDVPVPTVQAHSPTHTTYGRIFQHLLCSAASKSILTPTITITSTEFDVTKGEYPPSLSPFDGIIISGSVNSAYDDLPWIRNLDAFIQNVYRKEKRVKIFGSCFGHQVICHALLNQYGVTVEKDPNGCELGVKEITLHQRFREAFGKGVAATMRLQFVHHDHVVIPSMDALPRSWMTLGSTRHCGVQGLYEAGRILTYQGHFEFDRFVNGETVKFFFPEWEPEVLAEALEAIDADDDSVAAAKMVLDFFLEKIGDASAGTHAVVGGLLTPPLQE</sequence>